<dbReference type="EMBL" id="VSRR010004045">
    <property type="protein sequence ID" value="MPC38357.1"/>
    <property type="molecule type" value="Genomic_DNA"/>
</dbReference>
<feature type="region of interest" description="Disordered" evidence="1">
    <location>
        <begin position="72"/>
        <end position="99"/>
    </location>
</feature>
<name>A0A5B7EYT4_PORTR</name>
<feature type="compositionally biased region" description="Basic residues" evidence="1">
    <location>
        <begin position="90"/>
        <end position="99"/>
    </location>
</feature>
<proteinExistence type="predicted"/>
<reference evidence="2 3" key="1">
    <citation type="submission" date="2019-05" db="EMBL/GenBank/DDBJ databases">
        <title>Another draft genome of Portunus trituberculatus and its Hox gene families provides insights of decapod evolution.</title>
        <authorList>
            <person name="Jeong J.-H."/>
            <person name="Song I."/>
            <person name="Kim S."/>
            <person name="Choi T."/>
            <person name="Kim D."/>
            <person name="Ryu S."/>
            <person name="Kim W."/>
        </authorList>
    </citation>
    <scope>NUCLEOTIDE SEQUENCE [LARGE SCALE GENOMIC DNA]</scope>
    <source>
        <tissue evidence="2">Muscle</tissue>
    </source>
</reference>
<keyword evidence="3" id="KW-1185">Reference proteome</keyword>
<comment type="caution">
    <text evidence="2">The sequence shown here is derived from an EMBL/GenBank/DDBJ whole genome shotgun (WGS) entry which is preliminary data.</text>
</comment>
<accession>A0A5B7EYT4</accession>
<evidence type="ECO:0000313" key="3">
    <source>
        <dbReference type="Proteomes" id="UP000324222"/>
    </source>
</evidence>
<dbReference type="Proteomes" id="UP000324222">
    <property type="component" value="Unassembled WGS sequence"/>
</dbReference>
<evidence type="ECO:0000313" key="2">
    <source>
        <dbReference type="EMBL" id="MPC38357.1"/>
    </source>
</evidence>
<sequence>MCLLPAITRCVVSTGEEGRPGAHTHLSHYWAAAVVTGANMLLLEGHMGTVAMPSWCHALRIGDDGWILIKPQCDPPASASNTTPPPQQGYHHHRRRRLR</sequence>
<evidence type="ECO:0000256" key="1">
    <source>
        <dbReference type="SAM" id="MobiDB-lite"/>
    </source>
</evidence>
<gene>
    <name evidence="2" type="ORF">E2C01_031862</name>
</gene>
<organism evidence="2 3">
    <name type="scientific">Portunus trituberculatus</name>
    <name type="common">Swimming crab</name>
    <name type="synonym">Neptunus trituberculatus</name>
    <dbReference type="NCBI Taxonomy" id="210409"/>
    <lineage>
        <taxon>Eukaryota</taxon>
        <taxon>Metazoa</taxon>
        <taxon>Ecdysozoa</taxon>
        <taxon>Arthropoda</taxon>
        <taxon>Crustacea</taxon>
        <taxon>Multicrustacea</taxon>
        <taxon>Malacostraca</taxon>
        <taxon>Eumalacostraca</taxon>
        <taxon>Eucarida</taxon>
        <taxon>Decapoda</taxon>
        <taxon>Pleocyemata</taxon>
        <taxon>Brachyura</taxon>
        <taxon>Eubrachyura</taxon>
        <taxon>Portunoidea</taxon>
        <taxon>Portunidae</taxon>
        <taxon>Portuninae</taxon>
        <taxon>Portunus</taxon>
    </lineage>
</organism>
<protein>
    <submittedName>
        <fullName evidence="2">Uncharacterized protein</fullName>
    </submittedName>
</protein>
<dbReference type="AlphaFoldDB" id="A0A5B7EYT4"/>